<dbReference type="GO" id="GO:0016020">
    <property type="term" value="C:membrane"/>
    <property type="evidence" value="ECO:0007669"/>
    <property type="project" value="UniProtKB-SubCell"/>
</dbReference>
<keyword evidence="2" id="KW-0813">Transport</keyword>
<name>A9KDV2_COXBN</name>
<feature type="transmembrane region" description="Helical" evidence="6">
    <location>
        <begin position="190"/>
        <end position="209"/>
    </location>
</feature>
<feature type="transmembrane region" description="Helical" evidence="6">
    <location>
        <begin position="36"/>
        <end position="59"/>
    </location>
</feature>
<dbReference type="Proteomes" id="UP000008555">
    <property type="component" value="Chromosome"/>
</dbReference>
<dbReference type="AlphaFoldDB" id="A9KDV2"/>
<feature type="transmembrane region" description="Helical" evidence="6">
    <location>
        <begin position="379"/>
        <end position="405"/>
    </location>
</feature>
<dbReference type="PRINTS" id="PR01036">
    <property type="entry name" value="TCRTETB"/>
</dbReference>
<proteinExistence type="predicted"/>
<protein>
    <submittedName>
        <fullName evidence="8">Multidrug resistance protein B</fullName>
    </submittedName>
</protein>
<feature type="transmembrane region" description="Helical" evidence="6">
    <location>
        <begin position="253"/>
        <end position="270"/>
    </location>
</feature>
<keyword evidence="3 6" id="KW-0812">Transmembrane</keyword>
<evidence type="ECO:0000256" key="2">
    <source>
        <dbReference type="ARBA" id="ARBA00022448"/>
    </source>
</evidence>
<evidence type="ECO:0000256" key="6">
    <source>
        <dbReference type="SAM" id="Phobius"/>
    </source>
</evidence>
<evidence type="ECO:0000313" key="9">
    <source>
        <dbReference type="Proteomes" id="UP000008555"/>
    </source>
</evidence>
<feature type="transmembrane region" description="Helical" evidence="6">
    <location>
        <begin position="290"/>
        <end position="313"/>
    </location>
</feature>
<dbReference type="CDD" id="cd17321">
    <property type="entry name" value="MFS_MMR_MDR_like"/>
    <property type="match status" value="1"/>
</dbReference>
<feature type="transmembrane region" description="Helical" evidence="6">
    <location>
        <begin position="491"/>
        <end position="513"/>
    </location>
</feature>
<evidence type="ECO:0000259" key="7">
    <source>
        <dbReference type="PROSITE" id="PS50850"/>
    </source>
</evidence>
<dbReference type="Gene3D" id="1.20.1250.20">
    <property type="entry name" value="MFS general substrate transporter like domains"/>
    <property type="match status" value="1"/>
</dbReference>
<evidence type="ECO:0000256" key="5">
    <source>
        <dbReference type="ARBA" id="ARBA00023136"/>
    </source>
</evidence>
<feature type="transmembrane region" description="Helical" evidence="6">
    <location>
        <begin position="221"/>
        <end position="241"/>
    </location>
</feature>
<evidence type="ECO:0000256" key="3">
    <source>
        <dbReference type="ARBA" id="ARBA00022692"/>
    </source>
</evidence>
<dbReference type="InterPro" id="IPR011701">
    <property type="entry name" value="MFS"/>
</dbReference>
<keyword evidence="4 6" id="KW-1133">Transmembrane helix</keyword>
<dbReference type="Gene3D" id="1.20.1720.10">
    <property type="entry name" value="Multidrug resistance protein D"/>
    <property type="match status" value="1"/>
</dbReference>
<dbReference type="Pfam" id="PF07690">
    <property type="entry name" value="MFS_1"/>
    <property type="match status" value="1"/>
</dbReference>
<evidence type="ECO:0000313" key="8">
    <source>
        <dbReference type="EMBL" id="ABS77071.2"/>
    </source>
</evidence>
<feature type="transmembrane region" description="Helical" evidence="6">
    <location>
        <begin position="426"/>
        <end position="445"/>
    </location>
</feature>
<feature type="transmembrane region" description="Helical" evidence="6">
    <location>
        <begin position="102"/>
        <end position="121"/>
    </location>
</feature>
<dbReference type="GO" id="GO:0022857">
    <property type="term" value="F:transmembrane transporter activity"/>
    <property type="evidence" value="ECO:0007669"/>
    <property type="project" value="InterPro"/>
</dbReference>
<dbReference type="SUPFAM" id="SSF103473">
    <property type="entry name" value="MFS general substrate transporter"/>
    <property type="match status" value="1"/>
</dbReference>
<feature type="transmembrane region" description="Helical" evidence="6">
    <location>
        <begin position="160"/>
        <end position="178"/>
    </location>
</feature>
<gene>
    <name evidence="8" type="ordered locus">CBUD_0782</name>
</gene>
<organism evidence="8 9">
    <name type="scientific">Coxiella burnetii (strain Dugway 5J108-111)</name>
    <dbReference type="NCBI Taxonomy" id="434922"/>
    <lineage>
        <taxon>Bacteria</taxon>
        <taxon>Pseudomonadati</taxon>
        <taxon>Pseudomonadota</taxon>
        <taxon>Gammaproteobacteria</taxon>
        <taxon>Legionellales</taxon>
        <taxon>Coxiellaceae</taxon>
        <taxon>Coxiella</taxon>
    </lineage>
</organism>
<feature type="transmembrane region" description="Helical" evidence="6">
    <location>
        <begin position="319"/>
        <end position="338"/>
    </location>
</feature>
<feature type="transmembrane region" description="Helical" evidence="6">
    <location>
        <begin position="65"/>
        <end position="90"/>
    </location>
</feature>
<dbReference type="InterPro" id="IPR036259">
    <property type="entry name" value="MFS_trans_sf"/>
</dbReference>
<reference evidence="8 9" key="1">
    <citation type="journal article" date="2009" name="Infect. Immun.">
        <title>Comparative genomics reveal extensive transposon-mediated genomic plasticity and diversity among potential effector proteins within the genus Coxiella.</title>
        <authorList>
            <person name="Beare P.A."/>
            <person name="Unsworth N."/>
            <person name="Andoh M."/>
            <person name="Voth D.E."/>
            <person name="Omsland A."/>
            <person name="Gilk S.D."/>
            <person name="Williams K.P."/>
            <person name="Sobral B.W."/>
            <person name="Kupko J.J.III."/>
            <person name="Porcella S.F."/>
            <person name="Samuel J.E."/>
            <person name="Heinzen R.A."/>
        </authorList>
    </citation>
    <scope>NUCLEOTIDE SEQUENCE [LARGE SCALE GENOMIC DNA]</scope>
    <source>
        <strain evidence="8 9">Dugway 5J108-111</strain>
    </source>
</reference>
<evidence type="ECO:0000256" key="1">
    <source>
        <dbReference type="ARBA" id="ARBA00004141"/>
    </source>
</evidence>
<evidence type="ECO:0000256" key="4">
    <source>
        <dbReference type="ARBA" id="ARBA00022989"/>
    </source>
</evidence>
<dbReference type="EMBL" id="CP000733">
    <property type="protein sequence ID" value="ABS77071.2"/>
    <property type="molecule type" value="Genomic_DNA"/>
</dbReference>
<dbReference type="PANTHER" id="PTHR42718:SF9">
    <property type="entry name" value="MAJOR FACILITATOR SUPERFAMILY MULTIDRUG TRANSPORTER MFSC"/>
    <property type="match status" value="1"/>
</dbReference>
<feature type="domain" description="Major facilitator superfamily (MFS) profile" evidence="7">
    <location>
        <begin position="36"/>
        <end position="517"/>
    </location>
</feature>
<dbReference type="PANTHER" id="PTHR42718">
    <property type="entry name" value="MAJOR FACILITATOR SUPERFAMILY MULTIDRUG TRANSPORTER MFSC"/>
    <property type="match status" value="1"/>
</dbReference>
<dbReference type="HOGENOM" id="CLU_000960_28_2_6"/>
<feature type="transmembrane region" description="Helical" evidence="6">
    <location>
        <begin position="127"/>
        <end position="148"/>
    </location>
</feature>
<sequence length="520" mass="57286">MFSYFLAKGSFNHVYKERYSESYYHAIAEKDKIFKITLVISAFLSMIFLDQTAVGVTLASIQKELVLSASTIAWIMNAYMITLSAFLLLFARLSDSIGIKNLFCAGILIFLLASLGCAVSNSGAGLIINRGLQGIGASMGYATYLLIFNNQVPANKRGKVLGTSAAFAAVFLALGPLIGGFFSNVISWRYLFWLNVPICLVCFYFAISACNKDSHPVNHAFLDKLGLLIYLFAMTGLIFFLMEGPTLGWTNPAILISLISSLLFFTLFVYHEKRQRQPLIEMVLFKNKEFFASVLILFGNYACITIMAFWALWIEQVLGYSPLMTGVALLPAGVPYILTSRIGGALYDRYGPRLPLLIGSILFLVGLIEMALVATSLQYLWFLVGMLLVGLGWGFVRPCAILSSLHSVAAPQKSMATGVISTMRQLGAAVGFALVYAVISTYQHFSLLSIIQRYQLNLSTSQLNYLMTHSHQPHPLTYLIPLVNTVRTRGFSLGLLVISSLALLNLVLAIKYLKASPQNS</sequence>
<dbReference type="PROSITE" id="PS50850">
    <property type="entry name" value="MFS"/>
    <property type="match status" value="1"/>
</dbReference>
<dbReference type="InterPro" id="IPR020846">
    <property type="entry name" value="MFS_dom"/>
</dbReference>
<feature type="transmembrane region" description="Helical" evidence="6">
    <location>
        <begin position="350"/>
        <end position="373"/>
    </location>
</feature>
<dbReference type="KEGG" id="cbd:CBUD_0782"/>
<comment type="subcellular location">
    <subcellularLocation>
        <location evidence="1">Membrane</location>
        <topology evidence="1">Multi-pass membrane protein</topology>
    </subcellularLocation>
</comment>
<accession>A9KDV2</accession>
<keyword evidence="5 6" id="KW-0472">Membrane</keyword>